<evidence type="ECO:0000313" key="2">
    <source>
        <dbReference type="Proteomes" id="UP000655208"/>
    </source>
</evidence>
<protein>
    <recommendedName>
        <fullName evidence="3">Heavy metal transporter</fullName>
    </recommendedName>
</protein>
<dbReference type="Proteomes" id="UP000655208">
    <property type="component" value="Unassembled WGS sequence"/>
</dbReference>
<dbReference type="RefSeq" id="WP_188939688.1">
    <property type="nucleotide sequence ID" value="NZ_BMNA01000001.1"/>
</dbReference>
<reference evidence="1" key="1">
    <citation type="journal article" date="2014" name="Int. J. Syst. Evol. Microbiol.">
        <title>Complete genome sequence of Corynebacterium casei LMG S-19264T (=DSM 44701T), isolated from a smear-ripened cheese.</title>
        <authorList>
            <consortium name="US DOE Joint Genome Institute (JGI-PGF)"/>
            <person name="Walter F."/>
            <person name="Albersmeier A."/>
            <person name="Kalinowski J."/>
            <person name="Ruckert C."/>
        </authorList>
    </citation>
    <scope>NUCLEOTIDE SEQUENCE</scope>
    <source>
        <strain evidence="1">CGMCC 4.7308</strain>
    </source>
</reference>
<evidence type="ECO:0000313" key="1">
    <source>
        <dbReference type="EMBL" id="GGL86383.1"/>
    </source>
</evidence>
<organism evidence="1 2">
    <name type="scientific">Nakamurella endophytica</name>
    <dbReference type="NCBI Taxonomy" id="1748367"/>
    <lineage>
        <taxon>Bacteria</taxon>
        <taxon>Bacillati</taxon>
        <taxon>Actinomycetota</taxon>
        <taxon>Actinomycetes</taxon>
        <taxon>Nakamurellales</taxon>
        <taxon>Nakamurellaceae</taxon>
        <taxon>Nakamurella</taxon>
    </lineage>
</organism>
<dbReference type="EMBL" id="BMNA01000001">
    <property type="protein sequence ID" value="GGL86383.1"/>
    <property type="molecule type" value="Genomic_DNA"/>
</dbReference>
<proteinExistence type="predicted"/>
<gene>
    <name evidence="1" type="ORF">GCM10011594_02510</name>
</gene>
<dbReference type="AlphaFoldDB" id="A0A917WB86"/>
<name>A0A917WB86_9ACTN</name>
<evidence type="ECO:0008006" key="3">
    <source>
        <dbReference type="Google" id="ProtNLM"/>
    </source>
</evidence>
<comment type="caution">
    <text evidence="1">The sequence shown here is derived from an EMBL/GenBank/DDBJ whole genome shotgun (WGS) entry which is preliminary data.</text>
</comment>
<keyword evidence="2" id="KW-1185">Reference proteome</keyword>
<reference evidence="1" key="2">
    <citation type="submission" date="2020-09" db="EMBL/GenBank/DDBJ databases">
        <authorList>
            <person name="Sun Q."/>
            <person name="Zhou Y."/>
        </authorList>
    </citation>
    <scope>NUCLEOTIDE SEQUENCE</scope>
    <source>
        <strain evidence="1">CGMCC 4.7308</strain>
    </source>
</reference>
<sequence length="335" mass="33654">MRRPTVWRVAVPVLVLVVVLVAVVVLVRGASSAPPGATAECTVPAVTGPPVTVVVEGPQSTGAGAAGTAEVNASPTAATSVVGAPDVELSAVALQNAATINAVGIAEGVPDRGRVIAVATAWQESRLRNLSGGDRDSIGLFQQRPSQGWGTAAQVADPVHASRSFYSALAEVSGWQRMSLTAAAQAVQYSAYPDAYAQWEPDATTLVRALSGAAPMALRCRTGAQPPTATTPVRTPVDGTAPATPELRTLIAAAAAELGGVQVVSVGTDRTSAVLGTAGRADAGVRARRLAAWLVAHATGAGVTRVTAGSQQWSPDGWSVSTAVAAPGRVAVAVG</sequence>
<accession>A0A917WB86</accession>